<name>A0A3E2HSJ1_SCYLI</name>
<dbReference type="PANTHER" id="PTHR13774:SF39">
    <property type="entry name" value="BIOSYNTHESIS PROTEIN, PUTATIVE-RELATED"/>
    <property type="match status" value="1"/>
</dbReference>
<organism evidence="3 4">
    <name type="scientific">Scytalidium lignicola</name>
    <name type="common">Hyphomycete</name>
    <dbReference type="NCBI Taxonomy" id="5539"/>
    <lineage>
        <taxon>Eukaryota</taxon>
        <taxon>Fungi</taxon>
        <taxon>Dikarya</taxon>
        <taxon>Ascomycota</taxon>
        <taxon>Pezizomycotina</taxon>
        <taxon>Leotiomycetes</taxon>
        <taxon>Leotiomycetes incertae sedis</taxon>
        <taxon>Scytalidium</taxon>
    </lineage>
</organism>
<evidence type="ECO:0000313" key="3">
    <source>
        <dbReference type="EMBL" id="RFU36317.1"/>
    </source>
</evidence>
<dbReference type="Proteomes" id="UP000258309">
    <property type="component" value="Unassembled WGS sequence"/>
</dbReference>
<keyword evidence="1" id="KW-0413">Isomerase</keyword>
<dbReference type="Gene3D" id="3.10.310.10">
    <property type="entry name" value="Diaminopimelate Epimerase, Chain A, domain 1"/>
    <property type="match status" value="2"/>
</dbReference>
<dbReference type="Pfam" id="PF02567">
    <property type="entry name" value="PhzC-PhzF"/>
    <property type="match status" value="1"/>
</dbReference>
<feature type="non-terminal residue" evidence="3">
    <location>
        <position position="288"/>
    </location>
</feature>
<evidence type="ECO:0000256" key="2">
    <source>
        <dbReference type="PIRSR" id="PIRSR016184-1"/>
    </source>
</evidence>
<feature type="active site" evidence="2">
    <location>
        <position position="11"/>
    </location>
</feature>
<dbReference type="STRING" id="5539.A0A3E2HSJ1"/>
<proteinExistence type="predicted"/>
<comment type="caution">
    <text evidence="3">The sequence shown here is derived from an EMBL/GenBank/DDBJ whole genome shotgun (WGS) entry which is preliminary data.</text>
</comment>
<keyword evidence="4" id="KW-1185">Reference proteome</keyword>
<dbReference type="GO" id="GO:0005737">
    <property type="term" value="C:cytoplasm"/>
    <property type="evidence" value="ECO:0007669"/>
    <property type="project" value="TreeGrafter"/>
</dbReference>
<dbReference type="AlphaFoldDB" id="A0A3E2HSJ1"/>
<evidence type="ECO:0000256" key="1">
    <source>
        <dbReference type="ARBA" id="ARBA00023235"/>
    </source>
</evidence>
<dbReference type="OMA" id="DWRFRFF"/>
<dbReference type="SUPFAM" id="SSF54506">
    <property type="entry name" value="Diaminopimelate epimerase-like"/>
    <property type="match status" value="1"/>
</dbReference>
<sequence length="288" mass="31183">MQEIASYYGYESGFIIPAAPGSDYDYTFKFWVPGHEMEMCGHATIAGVCLLHKLGALQRDHIQISTISGMVDANVTRRGEKDIWVEISQPCGVVKTLSKPQQEEVMSVLGITKKDLAEFPIQNSMTSRVKTLVPLSNAEILNGLHPDFSRMEHVCDQIGSTGLYPYAVLNQGELFSARQFPKSSGYPEDAATGIAGAALAFGLLENKLVGPDSLVKINQGIAMGHPSQIAVDVQTMRKLRKGAFEVKKSAGENAEQGDRLYVEGHAGKGAEQGNRLYAGEGYSSSLPD</sequence>
<dbReference type="PANTHER" id="PTHR13774">
    <property type="entry name" value="PHENAZINE BIOSYNTHESIS PROTEIN"/>
    <property type="match status" value="1"/>
</dbReference>
<dbReference type="EMBL" id="NCSJ02000001">
    <property type="protein sequence ID" value="RFU36317.1"/>
    <property type="molecule type" value="Genomic_DNA"/>
</dbReference>
<accession>A0A3E2HSJ1</accession>
<dbReference type="InterPro" id="IPR003719">
    <property type="entry name" value="Phenazine_PhzF-like"/>
</dbReference>
<feature type="non-terminal residue" evidence="3">
    <location>
        <position position="1"/>
    </location>
</feature>
<evidence type="ECO:0000313" key="4">
    <source>
        <dbReference type="Proteomes" id="UP000258309"/>
    </source>
</evidence>
<protein>
    <submittedName>
        <fullName evidence="3">Uncharacterized protein</fullName>
    </submittedName>
</protein>
<gene>
    <name evidence="3" type="ORF">B7463_g49</name>
</gene>
<dbReference type="GO" id="GO:0016853">
    <property type="term" value="F:isomerase activity"/>
    <property type="evidence" value="ECO:0007669"/>
    <property type="project" value="UniProtKB-KW"/>
</dbReference>
<dbReference type="PIRSF" id="PIRSF016184">
    <property type="entry name" value="PhzC_PhzF"/>
    <property type="match status" value="1"/>
</dbReference>
<reference evidence="3 4" key="1">
    <citation type="submission" date="2018-05" db="EMBL/GenBank/DDBJ databases">
        <title>Draft genome sequence of Scytalidium lignicola DSM 105466, a ubiquitous saprotrophic fungus.</title>
        <authorList>
            <person name="Buettner E."/>
            <person name="Gebauer A.M."/>
            <person name="Hofrichter M."/>
            <person name="Liers C."/>
            <person name="Kellner H."/>
        </authorList>
    </citation>
    <scope>NUCLEOTIDE SEQUENCE [LARGE SCALE GENOMIC DNA]</scope>
    <source>
        <strain evidence="3 4">DSM 105466</strain>
    </source>
</reference>
<dbReference type="OrthoDB" id="75169at2759"/>
<dbReference type="NCBIfam" id="TIGR00654">
    <property type="entry name" value="PhzF_family"/>
    <property type="match status" value="1"/>
</dbReference>